<dbReference type="Pfam" id="PF00884">
    <property type="entry name" value="Sulfatase"/>
    <property type="match status" value="1"/>
</dbReference>
<keyword evidence="6 7" id="KW-0472">Membrane</keyword>
<feature type="transmembrane region" description="Helical" evidence="7">
    <location>
        <begin position="123"/>
        <end position="142"/>
    </location>
</feature>
<dbReference type="AlphaFoldDB" id="A0A0R2IJP2"/>
<dbReference type="InterPro" id="IPR050448">
    <property type="entry name" value="OpgB/LTA_synthase_biosynth"/>
</dbReference>
<dbReference type="SUPFAM" id="SSF53649">
    <property type="entry name" value="Alkaline phosphatase-like"/>
    <property type="match status" value="1"/>
</dbReference>
<evidence type="ECO:0000256" key="7">
    <source>
        <dbReference type="SAM" id="Phobius"/>
    </source>
</evidence>
<organism evidence="9 10">
    <name type="scientific">Pediococcus cellicola</name>
    <dbReference type="NCBI Taxonomy" id="319652"/>
    <lineage>
        <taxon>Bacteria</taxon>
        <taxon>Bacillati</taxon>
        <taxon>Bacillota</taxon>
        <taxon>Bacilli</taxon>
        <taxon>Lactobacillales</taxon>
        <taxon>Lactobacillaceae</taxon>
        <taxon>Pediococcus</taxon>
    </lineage>
</organism>
<dbReference type="GO" id="GO:0005886">
    <property type="term" value="C:plasma membrane"/>
    <property type="evidence" value="ECO:0007669"/>
    <property type="project" value="UniProtKB-SubCell"/>
</dbReference>
<comment type="pathway">
    <text evidence="2">Cell wall biogenesis; lipoteichoic acid biosynthesis.</text>
</comment>
<keyword evidence="3" id="KW-1003">Cell membrane</keyword>
<evidence type="ECO:0000259" key="8">
    <source>
        <dbReference type="Pfam" id="PF00884"/>
    </source>
</evidence>
<feature type="transmembrane region" description="Helical" evidence="7">
    <location>
        <begin position="255"/>
        <end position="272"/>
    </location>
</feature>
<dbReference type="InterPro" id="IPR000917">
    <property type="entry name" value="Sulfatase_N"/>
</dbReference>
<proteinExistence type="predicted"/>
<name>A0A0R2IJP2_9LACO</name>
<evidence type="ECO:0000256" key="3">
    <source>
        <dbReference type="ARBA" id="ARBA00022475"/>
    </source>
</evidence>
<dbReference type="PANTHER" id="PTHR47371">
    <property type="entry name" value="LIPOTEICHOIC ACID SYNTHASE"/>
    <property type="match status" value="1"/>
</dbReference>
<evidence type="ECO:0000256" key="4">
    <source>
        <dbReference type="ARBA" id="ARBA00022692"/>
    </source>
</evidence>
<comment type="subcellular location">
    <subcellularLocation>
        <location evidence="1">Cell membrane</location>
        <topology evidence="1">Multi-pass membrane protein</topology>
    </subcellularLocation>
</comment>
<dbReference type="Gene3D" id="3.40.720.10">
    <property type="entry name" value="Alkaline Phosphatase, subunit A"/>
    <property type="match status" value="1"/>
</dbReference>
<gene>
    <name evidence="9" type="ORF">IV80_GL000450</name>
</gene>
<dbReference type="CDD" id="cd16015">
    <property type="entry name" value="LTA_synthase"/>
    <property type="match status" value="1"/>
</dbReference>
<evidence type="ECO:0000313" key="10">
    <source>
        <dbReference type="Proteomes" id="UP000051568"/>
    </source>
</evidence>
<dbReference type="EMBL" id="JQBR01000011">
    <property type="protein sequence ID" value="KRN65241.1"/>
    <property type="molecule type" value="Genomic_DNA"/>
</dbReference>
<reference evidence="9 10" key="1">
    <citation type="journal article" date="2015" name="Genome Announc.">
        <title>Expanding the biotechnology potential of lactobacilli through comparative genomics of 213 strains and associated genera.</title>
        <authorList>
            <person name="Sun Z."/>
            <person name="Harris H.M."/>
            <person name="McCann A."/>
            <person name="Guo C."/>
            <person name="Argimon S."/>
            <person name="Zhang W."/>
            <person name="Yang X."/>
            <person name="Jeffery I.B."/>
            <person name="Cooney J.C."/>
            <person name="Kagawa T.F."/>
            <person name="Liu W."/>
            <person name="Song Y."/>
            <person name="Salvetti E."/>
            <person name="Wrobel A."/>
            <person name="Rasinkangas P."/>
            <person name="Parkhill J."/>
            <person name="Rea M.C."/>
            <person name="O'Sullivan O."/>
            <person name="Ritari J."/>
            <person name="Douillard F.P."/>
            <person name="Paul Ross R."/>
            <person name="Yang R."/>
            <person name="Briner A.E."/>
            <person name="Felis G.E."/>
            <person name="de Vos W.M."/>
            <person name="Barrangou R."/>
            <person name="Klaenhammer T.R."/>
            <person name="Caufield P.W."/>
            <person name="Cui Y."/>
            <person name="Zhang H."/>
            <person name="O'Toole P.W."/>
        </authorList>
    </citation>
    <scope>NUCLEOTIDE SEQUENCE [LARGE SCALE GENOMIC DNA]</scope>
    <source>
        <strain evidence="9 10">DSM 17757</strain>
    </source>
</reference>
<dbReference type="STRING" id="319652.IV80_GL000450"/>
<feature type="transmembrane region" description="Helical" evidence="7">
    <location>
        <begin position="149"/>
        <end position="168"/>
    </location>
</feature>
<evidence type="ECO:0000256" key="1">
    <source>
        <dbReference type="ARBA" id="ARBA00004651"/>
    </source>
</evidence>
<feature type="transmembrane region" description="Helical" evidence="7">
    <location>
        <begin position="367"/>
        <end position="385"/>
    </location>
</feature>
<evidence type="ECO:0000256" key="6">
    <source>
        <dbReference type="ARBA" id="ARBA00023136"/>
    </source>
</evidence>
<feature type="transmembrane region" description="Helical" evidence="7">
    <location>
        <begin position="292"/>
        <end position="316"/>
    </location>
</feature>
<accession>A0A0R2IJP2</accession>
<keyword evidence="4 7" id="KW-0812">Transmembrane</keyword>
<feature type="transmembrane region" description="Helical" evidence="7">
    <location>
        <begin position="198"/>
        <end position="219"/>
    </location>
</feature>
<feature type="transmembrane region" description="Helical" evidence="7">
    <location>
        <begin position="441"/>
        <end position="461"/>
    </location>
</feature>
<dbReference type="PANTHER" id="PTHR47371:SF3">
    <property type="entry name" value="PHOSPHOGLYCEROL TRANSFERASE I"/>
    <property type="match status" value="1"/>
</dbReference>
<feature type="transmembrane region" description="Helical" evidence="7">
    <location>
        <begin position="51"/>
        <end position="68"/>
    </location>
</feature>
<dbReference type="PATRIC" id="fig|319652.3.peg.454"/>
<sequence length="951" mass="107725">MSFKSKFYNFHYLHFLLIVFAFLTVIASVVLTKRSMLFTHNNVLTGWQTLAALRYPIFTGLAFCILFQKRHTMFTWKAVLTLYLEILSIFIPAMLLSFALDVRTISPKNFVESIVPFFSPHNIWITGLVITILALPLVKFLLPEFIKLHAGMFLYTISGVLIILSIWLIHHPTLVALLWLAFSFLIATVDQNPFQNNLFFEGGITLFVITVGIGLFTNIPYRLNIVSNLAPFFLLLVLSKFESQQSPHMTESSPHLSYVLVGLFPILLILNNQLLLTLAKNFFQAYYVPGKIGSLLCFVIFFVVAILLLGYGNAVGMMVQKLHLKQRSILGALPLSISSILSVYILYNFSEFQSLGFDAMVKQQDGRIYLAFLNLLIIALWYLILAGIVNRFWISTVLFSCFIVAFSFANAQKIQYRNEPVIYPDMAMVKSLPDIVQMVNVRTVILLAVAIVAVLILAFYLQKKLLKGRIFKLVPRIVIIGISATILWQFAIVENQMNLSVWLNKKPDQKNPIAQMLTIAGYTAHPENLGHNAQAYGPALIFTSTEIVKTMDKPSHYSQATVKRVTKKYQRLADQINRTRHHNDLNKQTVIYILSESFANPDRVPSVRLSSNPIPYTDEIMKQNTSGLMYSPGYGGGTANIEFEALTGLSMNNFDPSLVTPYVFLVPRVNHLPVVTDLFAHKNAIHPYESSTYDRAKVFKKFGFQTFYTLDHHNIQYTKKIDKSRYVSDQSAYNQTLKQIQSVKGGQFIQLSTMQNHMPYTKGTYAQNNYTVSANLSQNSINQIESYTQGIHYSDQALKNFIAKISKMKQHVTIVSYGDHLPGIYSGSAVSGKNTASADAKLHQTDYFIYSNFKTHGVSNTKVVSPNMFTPMLLEQLNEKVSPYYALLTEVQKDVPAAERNKFMGANGQYISKNKLSKRAKKTLSDYKMIQYDITAGKQYALKHKKFVTLP</sequence>
<feature type="transmembrane region" description="Helical" evidence="7">
    <location>
        <begin position="328"/>
        <end position="347"/>
    </location>
</feature>
<dbReference type="Proteomes" id="UP000051568">
    <property type="component" value="Unassembled WGS sequence"/>
</dbReference>
<keyword evidence="5 7" id="KW-1133">Transmembrane helix</keyword>
<dbReference type="OrthoDB" id="243547at2"/>
<evidence type="ECO:0000256" key="2">
    <source>
        <dbReference type="ARBA" id="ARBA00004936"/>
    </source>
</evidence>
<dbReference type="InterPro" id="IPR017850">
    <property type="entry name" value="Alkaline_phosphatase_core_sf"/>
</dbReference>
<dbReference type="RefSeq" id="WP_057752431.1">
    <property type="nucleotide sequence ID" value="NZ_BJVH01000006.1"/>
</dbReference>
<keyword evidence="10" id="KW-1185">Reference proteome</keyword>
<feature type="transmembrane region" description="Helical" evidence="7">
    <location>
        <begin position="80"/>
        <end position="100"/>
    </location>
</feature>
<feature type="transmembrane region" description="Helical" evidence="7">
    <location>
        <begin position="473"/>
        <end position="491"/>
    </location>
</feature>
<evidence type="ECO:0000313" key="9">
    <source>
        <dbReference type="EMBL" id="KRN65241.1"/>
    </source>
</evidence>
<feature type="domain" description="Sulfatase N-terminal" evidence="8">
    <location>
        <begin position="588"/>
        <end position="877"/>
    </location>
</feature>
<feature type="transmembrane region" description="Helical" evidence="7">
    <location>
        <begin position="12"/>
        <end position="31"/>
    </location>
</feature>
<protein>
    <recommendedName>
        <fullName evidence="8">Sulfatase N-terminal domain-containing protein</fullName>
    </recommendedName>
</protein>
<comment type="caution">
    <text evidence="9">The sequence shown here is derived from an EMBL/GenBank/DDBJ whole genome shotgun (WGS) entry which is preliminary data.</text>
</comment>
<evidence type="ECO:0000256" key="5">
    <source>
        <dbReference type="ARBA" id="ARBA00022989"/>
    </source>
</evidence>
<feature type="transmembrane region" description="Helical" evidence="7">
    <location>
        <begin position="392"/>
        <end position="411"/>
    </location>
</feature>